<feature type="compositionally biased region" description="Basic residues" evidence="4">
    <location>
        <begin position="193"/>
        <end position="210"/>
    </location>
</feature>
<keyword evidence="3" id="KW-0687">Ribonucleoprotein</keyword>
<dbReference type="PANTHER" id="PTHR11722">
    <property type="entry name" value="60S RIBOSOMAL PROTEIN L13"/>
    <property type="match status" value="1"/>
</dbReference>
<evidence type="ECO:0000256" key="2">
    <source>
        <dbReference type="ARBA" id="ARBA00022980"/>
    </source>
</evidence>
<reference evidence="5" key="1">
    <citation type="submission" date="2021-01" db="EMBL/GenBank/DDBJ databases">
        <authorList>
            <person name="Corre E."/>
            <person name="Pelletier E."/>
            <person name="Niang G."/>
            <person name="Scheremetjew M."/>
            <person name="Finn R."/>
            <person name="Kale V."/>
            <person name="Holt S."/>
            <person name="Cochrane G."/>
            <person name="Meng A."/>
            <person name="Brown T."/>
            <person name="Cohen L."/>
        </authorList>
    </citation>
    <scope>NUCLEOTIDE SEQUENCE</scope>
    <source>
        <strain evidence="5">RCC3387</strain>
    </source>
</reference>
<protein>
    <recommendedName>
        <fullName evidence="7">60S ribosomal protein L13</fullName>
    </recommendedName>
</protein>
<evidence type="ECO:0000313" key="5">
    <source>
        <dbReference type="EMBL" id="CAD9634693.1"/>
    </source>
</evidence>
<dbReference type="AlphaFoldDB" id="A0A6U9WL68"/>
<evidence type="ECO:0000256" key="1">
    <source>
        <dbReference type="ARBA" id="ARBA00005640"/>
    </source>
</evidence>
<dbReference type="GO" id="GO:0022625">
    <property type="term" value="C:cytosolic large ribosomal subunit"/>
    <property type="evidence" value="ECO:0007669"/>
    <property type="project" value="TreeGrafter"/>
</dbReference>
<keyword evidence="2" id="KW-0689">Ribosomal protein</keyword>
<dbReference type="EMBL" id="HBGW01082732">
    <property type="protein sequence ID" value="CAD9634693.1"/>
    <property type="molecule type" value="Transcribed_RNA"/>
</dbReference>
<comment type="similarity">
    <text evidence="1">Belongs to the eukaryotic ribosomal protein eL13 family.</text>
</comment>
<evidence type="ECO:0008006" key="7">
    <source>
        <dbReference type="Google" id="ProtNLM"/>
    </source>
</evidence>
<sequence>MTGAGNHVIPNVHFRKVNGMFKGRNNRVMLRGGTWFDQAARKKRRAQNRKAKAARLAPRPAAGLLRPVVHPPTQRYNMKLRLGKGFTLEELREAKIPPKLAPTIGIAVDHRRRNKCAESLQANVNRLKVYKSKLLIFPKKSGKKGVKKGDTPKSELQNVAQNTLKEIIPVERPQLRVKARAITGEEKEASAYKKMKKARTDKKYFGAKKKKAEEGKAEK</sequence>
<dbReference type="Gene3D" id="1.20.5.110">
    <property type="match status" value="1"/>
</dbReference>
<dbReference type="Pfam" id="PF01294">
    <property type="entry name" value="Ribosomal_L13e"/>
    <property type="match status" value="1"/>
</dbReference>
<dbReference type="HAMAP" id="MF_00499">
    <property type="entry name" value="Ribosomal_eL13"/>
    <property type="match status" value="1"/>
</dbReference>
<dbReference type="GO" id="GO:0003735">
    <property type="term" value="F:structural constituent of ribosome"/>
    <property type="evidence" value="ECO:0007669"/>
    <property type="project" value="InterPro"/>
</dbReference>
<organism evidence="5">
    <name type="scientific">Zooxanthella nutricula</name>
    <dbReference type="NCBI Taxonomy" id="1333877"/>
    <lineage>
        <taxon>Eukaryota</taxon>
        <taxon>Sar</taxon>
        <taxon>Alveolata</taxon>
        <taxon>Dinophyceae</taxon>
        <taxon>Peridiniales</taxon>
        <taxon>Peridiniales incertae sedis</taxon>
        <taxon>Zooxanthella</taxon>
    </lineage>
</organism>
<evidence type="ECO:0000256" key="4">
    <source>
        <dbReference type="SAM" id="MobiDB-lite"/>
    </source>
</evidence>
<dbReference type="EMBL" id="HBGW01082740">
    <property type="protein sequence ID" value="CAD9634700.1"/>
    <property type="molecule type" value="Transcribed_RNA"/>
</dbReference>
<gene>
    <name evidence="5" type="ORF">BRAN1462_LOCUS52515</name>
    <name evidence="6" type="ORF">BRAN1462_LOCUS52522</name>
</gene>
<proteinExistence type="inferred from homology"/>
<name>A0A6U9WL68_9DINO</name>
<evidence type="ECO:0000313" key="6">
    <source>
        <dbReference type="EMBL" id="CAD9634700.1"/>
    </source>
</evidence>
<dbReference type="PANTHER" id="PTHR11722:SF0">
    <property type="entry name" value="LARGE RIBOSOMAL SUBUNIT PROTEIN EL13"/>
    <property type="match status" value="1"/>
</dbReference>
<dbReference type="GO" id="GO:0003723">
    <property type="term" value="F:RNA binding"/>
    <property type="evidence" value="ECO:0007669"/>
    <property type="project" value="TreeGrafter"/>
</dbReference>
<dbReference type="InterPro" id="IPR001380">
    <property type="entry name" value="Ribosomal_eL13"/>
</dbReference>
<dbReference type="GO" id="GO:0006412">
    <property type="term" value="P:translation"/>
    <property type="evidence" value="ECO:0007669"/>
    <property type="project" value="InterPro"/>
</dbReference>
<feature type="region of interest" description="Disordered" evidence="4">
    <location>
        <begin position="188"/>
        <end position="219"/>
    </location>
</feature>
<evidence type="ECO:0000256" key="3">
    <source>
        <dbReference type="ARBA" id="ARBA00023274"/>
    </source>
</evidence>
<accession>A0A6U9WL68</accession>